<dbReference type="Proteomes" id="UP000612233">
    <property type="component" value="Unassembled WGS sequence"/>
</dbReference>
<evidence type="ECO:0000313" key="2">
    <source>
        <dbReference type="EMBL" id="MBD2770434.1"/>
    </source>
</evidence>
<sequence length="236" mass="24911">MWSKVIPMDRTTWQTDTVTITPAAIVTNLQFSITGTTSPVYGPGGVITEATTGAVLIDNLRTLPSLALQRADGTAQAAGKSFHLLWQPVLTVGGLDSLTQPQRRGTVTTFQGGRVPLPPALQVTSARGFYFYQEAAPATGQDTLFYGLYVRNTPLANGAKDDTLRHLYQCRRTFGSQAGLLADSLQPLTLGTPPASAAQRAAPVQRAASALAPSAAPAPGPGRRPTAPQRRPAPRP</sequence>
<name>A0A927BHW7_9BACT</name>
<reference evidence="2" key="1">
    <citation type="submission" date="2020-09" db="EMBL/GenBank/DDBJ databases">
        <authorList>
            <person name="Kim M.K."/>
        </authorList>
    </citation>
    <scope>NUCLEOTIDE SEQUENCE</scope>
    <source>
        <strain evidence="2">BT664</strain>
    </source>
</reference>
<feature type="compositionally biased region" description="Low complexity" evidence="1">
    <location>
        <begin position="193"/>
        <end position="215"/>
    </location>
</feature>
<dbReference type="RefSeq" id="WP_223847469.1">
    <property type="nucleotide sequence ID" value="NZ_JACXAD010000038.1"/>
</dbReference>
<comment type="caution">
    <text evidence="2">The sequence shown here is derived from an EMBL/GenBank/DDBJ whole genome shotgun (WGS) entry which is preliminary data.</text>
</comment>
<protein>
    <submittedName>
        <fullName evidence="2">Uncharacterized protein</fullName>
    </submittedName>
</protein>
<dbReference type="AlphaFoldDB" id="A0A927BHW7"/>
<organism evidence="2 3">
    <name type="scientific">Hymenobacter montanus</name>
    <dbReference type="NCBI Taxonomy" id="2771359"/>
    <lineage>
        <taxon>Bacteria</taxon>
        <taxon>Pseudomonadati</taxon>
        <taxon>Bacteroidota</taxon>
        <taxon>Cytophagia</taxon>
        <taxon>Cytophagales</taxon>
        <taxon>Hymenobacteraceae</taxon>
        <taxon>Hymenobacter</taxon>
    </lineage>
</organism>
<evidence type="ECO:0000256" key="1">
    <source>
        <dbReference type="SAM" id="MobiDB-lite"/>
    </source>
</evidence>
<accession>A0A927BHW7</accession>
<keyword evidence="3" id="KW-1185">Reference proteome</keyword>
<feature type="region of interest" description="Disordered" evidence="1">
    <location>
        <begin position="192"/>
        <end position="236"/>
    </location>
</feature>
<dbReference type="EMBL" id="JACXAD010000038">
    <property type="protein sequence ID" value="MBD2770434.1"/>
    <property type="molecule type" value="Genomic_DNA"/>
</dbReference>
<proteinExistence type="predicted"/>
<evidence type="ECO:0000313" key="3">
    <source>
        <dbReference type="Proteomes" id="UP000612233"/>
    </source>
</evidence>
<gene>
    <name evidence="2" type="ORF">IC235_21320</name>
</gene>
<feature type="non-terminal residue" evidence="2">
    <location>
        <position position="236"/>
    </location>
</feature>